<gene>
    <name evidence="2" type="ORF">C7R92_11760</name>
</gene>
<dbReference type="EMBL" id="PXZO01000019">
    <property type="protein sequence ID" value="PSK10709.1"/>
    <property type="molecule type" value="Genomic_DNA"/>
</dbReference>
<name>A0ABX5FT15_9BACL</name>
<evidence type="ECO:0000313" key="2">
    <source>
        <dbReference type="EMBL" id="PSK10709.1"/>
    </source>
</evidence>
<proteinExistence type="predicted"/>
<comment type="caution">
    <text evidence="2">The sequence shown here is derived from an EMBL/GenBank/DDBJ whole genome shotgun (WGS) entry which is preliminary data.</text>
</comment>
<evidence type="ECO:0000259" key="1">
    <source>
        <dbReference type="Pfam" id="PF07833"/>
    </source>
</evidence>
<organism evidence="2 3">
    <name type="scientific">Brevibacillus porteri</name>
    <dbReference type="NCBI Taxonomy" id="2126350"/>
    <lineage>
        <taxon>Bacteria</taxon>
        <taxon>Bacillati</taxon>
        <taxon>Bacillota</taxon>
        <taxon>Bacilli</taxon>
        <taxon>Bacillales</taxon>
        <taxon>Paenibacillaceae</taxon>
        <taxon>Brevibacillus</taxon>
    </lineage>
</organism>
<dbReference type="InterPro" id="IPR012854">
    <property type="entry name" value="Cu_amine_oxidase-like_N"/>
</dbReference>
<sequence length="207" mass="22621">MFAKKHHWIPRKGWSILKKSNKKLAIGLAIVLLLVGGTTVFAKTGTEKIPARFSNIKLIVNDQVVKTKAEPFIYNGNVYAPVATVANALGIKQEWDNKTPAVRFSGAGGSTGGSSIPEAIVQQAKDTLPLPCDPSDVKGSLYYCGPEKEVVSKGYVNLTGMSDQEFLVMYRYHTIEGLPWEAYLTLFRQSNGKVVPINTSKVFDGSK</sequence>
<dbReference type="Pfam" id="PF07833">
    <property type="entry name" value="Cu_amine_oxidN1"/>
    <property type="match status" value="1"/>
</dbReference>
<reference evidence="2 3" key="1">
    <citation type="submission" date="2018-03" db="EMBL/GenBank/DDBJ databases">
        <title>Brevisbacillus phylogenomics.</title>
        <authorList>
            <person name="Dunlap C."/>
        </authorList>
    </citation>
    <scope>NUCLEOTIDE SEQUENCE [LARGE SCALE GENOMIC DNA]</scope>
    <source>
        <strain evidence="2 3">NRRL B-41110</strain>
    </source>
</reference>
<dbReference type="InterPro" id="IPR036582">
    <property type="entry name" value="Mao_N_sf"/>
</dbReference>
<dbReference type="SUPFAM" id="SSF55383">
    <property type="entry name" value="Copper amine oxidase, domain N"/>
    <property type="match status" value="1"/>
</dbReference>
<evidence type="ECO:0000313" key="3">
    <source>
        <dbReference type="Proteomes" id="UP000241645"/>
    </source>
</evidence>
<accession>A0ABX5FT15</accession>
<feature type="domain" description="Copper amine oxidase-like N-terminal" evidence="1">
    <location>
        <begin position="38"/>
        <end position="102"/>
    </location>
</feature>
<keyword evidence="3" id="KW-1185">Reference proteome</keyword>
<protein>
    <recommendedName>
        <fullName evidence="1">Copper amine oxidase-like N-terminal domain-containing protein</fullName>
    </recommendedName>
</protein>
<dbReference type="Proteomes" id="UP000241645">
    <property type="component" value="Unassembled WGS sequence"/>
</dbReference>